<name>A0A9E8ZLX6_9CYAN</name>
<sequence length="51" mass="6233">MPYNPKIHHRRSIRLQGYDYSSAGAYFITICTRDRFCWFREVVDGKMRFNE</sequence>
<evidence type="ECO:0000313" key="2">
    <source>
        <dbReference type="Proteomes" id="UP001163152"/>
    </source>
</evidence>
<protein>
    <recommendedName>
        <fullName evidence="3">Transposase</fullName>
    </recommendedName>
</protein>
<dbReference type="KEGG" id="tsin:OXH18_02545"/>
<dbReference type="Proteomes" id="UP001163152">
    <property type="component" value="Chromosome"/>
</dbReference>
<gene>
    <name evidence="1" type="ORF">OXH18_02545</name>
</gene>
<reference evidence="1" key="1">
    <citation type="submission" date="2022-12" db="EMBL/GenBank/DDBJ databases">
        <title>Polyphasic identification of a Novel Hot-Spring Cyanobacterium Ocullathermofonsia sinensis gen nov. sp. nov. and Genomic Insights on its Adaptations to the Thermal Habitat.</title>
        <authorList>
            <person name="Daroch M."/>
            <person name="Tang J."/>
            <person name="Jiang Y."/>
        </authorList>
    </citation>
    <scope>NUCLEOTIDE SEQUENCE</scope>
    <source>
        <strain evidence="1">PKUAC-SCTA174</strain>
    </source>
</reference>
<dbReference type="EMBL" id="CP113797">
    <property type="protein sequence ID" value="WAL60896.1"/>
    <property type="molecule type" value="Genomic_DNA"/>
</dbReference>
<proteinExistence type="predicted"/>
<evidence type="ECO:0000313" key="1">
    <source>
        <dbReference type="EMBL" id="WAL60896.1"/>
    </source>
</evidence>
<evidence type="ECO:0008006" key="3">
    <source>
        <dbReference type="Google" id="ProtNLM"/>
    </source>
</evidence>
<accession>A0A9E8ZLX6</accession>
<keyword evidence="2" id="KW-1185">Reference proteome</keyword>
<organism evidence="1 2">
    <name type="scientific">Thermocoleostomius sinensis A174</name>
    <dbReference type="NCBI Taxonomy" id="2016057"/>
    <lineage>
        <taxon>Bacteria</taxon>
        <taxon>Bacillati</taxon>
        <taxon>Cyanobacteriota</taxon>
        <taxon>Cyanophyceae</taxon>
        <taxon>Oculatellales</taxon>
        <taxon>Oculatellaceae</taxon>
        <taxon>Thermocoleostomius</taxon>
    </lineage>
</organism>
<dbReference type="AlphaFoldDB" id="A0A9E8ZLX6"/>
<dbReference type="RefSeq" id="WP_268610852.1">
    <property type="nucleotide sequence ID" value="NZ_CP113797.1"/>
</dbReference>